<gene>
    <name evidence="3" type="ORF">M0R45_008950</name>
</gene>
<name>A0AAW1Y2S8_RUBAR</name>
<proteinExistence type="predicted"/>
<dbReference type="EMBL" id="JBEDUW010000002">
    <property type="protein sequence ID" value="KAK9943340.1"/>
    <property type="molecule type" value="Genomic_DNA"/>
</dbReference>
<dbReference type="PANTHER" id="PTHR46033:SF80">
    <property type="entry name" value="PROTEIN MAIN-LIKE 2-LIKE"/>
    <property type="match status" value="1"/>
</dbReference>
<protein>
    <recommendedName>
        <fullName evidence="2">Aminotransferase-like plant mobile domain-containing protein</fullName>
    </recommendedName>
</protein>
<dbReference type="InterPro" id="IPR044824">
    <property type="entry name" value="MAIN-like"/>
</dbReference>
<feature type="compositionally biased region" description="Polar residues" evidence="1">
    <location>
        <begin position="447"/>
        <end position="465"/>
    </location>
</feature>
<feature type="compositionally biased region" description="Polar residues" evidence="1">
    <location>
        <begin position="393"/>
        <end position="406"/>
    </location>
</feature>
<feature type="region of interest" description="Disordered" evidence="1">
    <location>
        <begin position="494"/>
        <end position="522"/>
    </location>
</feature>
<dbReference type="Proteomes" id="UP001457282">
    <property type="component" value="Unassembled WGS sequence"/>
</dbReference>
<evidence type="ECO:0000313" key="3">
    <source>
        <dbReference type="EMBL" id="KAK9943340.1"/>
    </source>
</evidence>
<keyword evidence="4" id="KW-1185">Reference proteome</keyword>
<dbReference type="GO" id="GO:0010073">
    <property type="term" value="P:meristem maintenance"/>
    <property type="evidence" value="ECO:0007669"/>
    <property type="project" value="InterPro"/>
</dbReference>
<accession>A0AAW1Y2S8</accession>
<organism evidence="3 4">
    <name type="scientific">Rubus argutus</name>
    <name type="common">Southern blackberry</name>
    <dbReference type="NCBI Taxonomy" id="59490"/>
    <lineage>
        <taxon>Eukaryota</taxon>
        <taxon>Viridiplantae</taxon>
        <taxon>Streptophyta</taxon>
        <taxon>Embryophyta</taxon>
        <taxon>Tracheophyta</taxon>
        <taxon>Spermatophyta</taxon>
        <taxon>Magnoliopsida</taxon>
        <taxon>eudicotyledons</taxon>
        <taxon>Gunneridae</taxon>
        <taxon>Pentapetalae</taxon>
        <taxon>rosids</taxon>
        <taxon>fabids</taxon>
        <taxon>Rosales</taxon>
        <taxon>Rosaceae</taxon>
        <taxon>Rosoideae</taxon>
        <taxon>Rosoideae incertae sedis</taxon>
        <taxon>Rubus</taxon>
    </lineage>
</organism>
<evidence type="ECO:0000259" key="2">
    <source>
        <dbReference type="Pfam" id="PF10536"/>
    </source>
</evidence>
<feature type="domain" description="Aminotransferase-like plant mobile" evidence="2">
    <location>
        <begin position="1"/>
        <end position="327"/>
    </location>
</feature>
<reference evidence="3 4" key="1">
    <citation type="journal article" date="2023" name="G3 (Bethesda)">
        <title>A chromosome-length genome assembly and annotation of blackberry (Rubus argutus, cv. 'Hillquist').</title>
        <authorList>
            <person name="Bruna T."/>
            <person name="Aryal R."/>
            <person name="Dudchenko O."/>
            <person name="Sargent D.J."/>
            <person name="Mead D."/>
            <person name="Buti M."/>
            <person name="Cavallini A."/>
            <person name="Hytonen T."/>
            <person name="Andres J."/>
            <person name="Pham M."/>
            <person name="Weisz D."/>
            <person name="Mascagni F."/>
            <person name="Usai G."/>
            <person name="Natali L."/>
            <person name="Bassil N."/>
            <person name="Fernandez G.E."/>
            <person name="Lomsadze A."/>
            <person name="Armour M."/>
            <person name="Olukolu B."/>
            <person name="Poorten T."/>
            <person name="Britton C."/>
            <person name="Davik J."/>
            <person name="Ashrafi H."/>
            <person name="Aiden E.L."/>
            <person name="Borodovsky M."/>
            <person name="Worthington M."/>
        </authorList>
    </citation>
    <scope>NUCLEOTIDE SEQUENCE [LARGE SCALE GENOMIC DNA]</scope>
    <source>
        <strain evidence="3">PI 553951</strain>
    </source>
</reference>
<dbReference type="AlphaFoldDB" id="A0AAW1Y2S8"/>
<dbReference type="PANTHER" id="PTHR46033">
    <property type="entry name" value="PROTEIN MAIN-LIKE 2"/>
    <property type="match status" value="1"/>
</dbReference>
<dbReference type="InterPro" id="IPR019557">
    <property type="entry name" value="AminoTfrase-like_pln_mobile"/>
</dbReference>
<sequence length="691" mass="78755">MSISLHDLKLIGGLPILGLPYEEFIPVNDELHRNEPIVAELLRVHSQLCSYYGKNFIYWDQWIRHFYRGQLLYAAYGEVQRRVTRSQQGRANEKHPSLEISGEGELAAYLAYWLSRFVLPSNNSKIRPETFRMACVMAKGIKVSLAPSVLGNIYHGLGMAVTDPRGPGTSNACFPIHYVIGWLGEYFPCLYRCRADSEFPTNYPRLARYAGVEAVDLDISSSRLIFRTDKSFELLVCMRSLLLPVRMGRDLWLEPYYPNRFARQFGLDQGVLVNKLSFGLAKRQRCCIEDLARAQSTLLQTNTGVRFYIPRSTYEGVCTYTYCRWWMRACTPYLGLSVSNVYLTLTKRPLERREHVFVIRSIREVSSDLQKEVLFSEEARERTTANVGKCPPTSKNVSQSSHTRPSSKSDELKKLKRHRHEKCHDIDEVAIGQKSASGKSHKDTSLRTHTMTSSKGDTRPTTRANSARHKNSDDIIEQKESKFQALKLSFKETEAKFQHEDDSQREGNSESASGGTEPIDLDTCTNEDVYEDVSAPNETISSLYNIFDLNVNGRRRDLILVEMQDILNKITSSQPPAKILDHREEVSATIIMLRSMIDTLGSGKSEFEWFAKTIDHTFKLADHLSQNISIIEKGAGIDITHIHDLIRRHEECQEAKRILDLQLLDFVQQLTELKATEAQCYRSGKASPTVT</sequence>
<comment type="caution">
    <text evidence="3">The sequence shown here is derived from an EMBL/GenBank/DDBJ whole genome shotgun (WGS) entry which is preliminary data.</text>
</comment>
<evidence type="ECO:0000313" key="4">
    <source>
        <dbReference type="Proteomes" id="UP001457282"/>
    </source>
</evidence>
<evidence type="ECO:0000256" key="1">
    <source>
        <dbReference type="SAM" id="MobiDB-lite"/>
    </source>
</evidence>
<feature type="compositionally biased region" description="Basic and acidic residues" evidence="1">
    <location>
        <begin position="494"/>
        <end position="508"/>
    </location>
</feature>
<feature type="region of interest" description="Disordered" evidence="1">
    <location>
        <begin position="381"/>
        <end position="476"/>
    </location>
</feature>
<dbReference type="Pfam" id="PF10536">
    <property type="entry name" value="PMD"/>
    <property type="match status" value="1"/>
</dbReference>